<name>A0A4Q9L028_9MICR</name>
<dbReference type="EMBL" id="PITJ01000935">
    <property type="protein sequence ID" value="TBU00659.1"/>
    <property type="molecule type" value="Genomic_DNA"/>
</dbReference>
<dbReference type="AlphaFoldDB" id="A0A4Q9L028"/>
<comment type="caution">
    <text evidence="1">The sequence shown here is derived from an EMBL/GenBank/DDBJ whole genome shotgun (WGS) entry which is preliminary data.</text>
</comment>
<dbReference type="Proteomes" id="UP000292362">
    <property type="component" value="Unassembled WGS sequence"/>
</dbReference>
<gene>
    <name evidence="1" type="ORF">CWI37_0935p0010</name>
</gene>
<reference evidence="1 2" key="1">
    <citation type="submission" date="2017-12" db="EMBL/GenBank/DDBJ databases">
        <authorList>
            <person name="Pombert J.-F."/>
            <person name="Haag K.L."/>
            <person name="Ebert D."/>
        </authorList>
    </citation>
    <scope>NUCLEOTIDE SEQUENCE [LARGE SCALE GENOMIC DNA]</scope>
    <source>
        <strain evidence="1">FI-OER-3-3</strain>
    </source>
</reference>
<proteinExistence type="predicted"/>
<sequence length="178" mass="21269">MNETRQYNYWCFCALSHRSKTLGGNFENIALCWSYSEDEIIDTYPDICNFFHTVDRDRIERVQQTIKNYEDNLVTYDNYFIPEVSEYFLKIPHLFLTKLCRQYLEALEDILEILTRKLFRETKQNNRTGKIDFCAQPGNLNNEIERQKHKPMLRNPGIDDPVSVIKILEWLERTSKTA</sequence>
<protein>
    <submittedName>
        <fullName evidence="1">Uncharacterized protein</fullName>
    </submittedName>
</protein>
<evidence type="ECO:0000313" key="2">
    <source>
        <dbReference type="Proteomes" id="UP000292362"/>
    </source>
</evidence>
<organism evidence="1 2">
    <name type="scientific">Hamiltosporidium tvaerminnensis</name>
    <dbReference type="NCBI Taxonomy" id="1176355"/>
    <lineage>
        <taxon>Eukaryota</taxon>
        <taxon>Fungi</taxon>
        <taxon>Fungi incertae sedis</taxon>
        <taxon>Microsporidia</taxon>
        <taxon>Dubosqiidae</taxon>
        <taxon>Hamiltosporidium</taxon>
    </lineage>
</organism>
<accession>A0A4Q9L028</accession>
<evidence type="ECO:0000313" key="1">
    <source>
        <dbReference type="EMBL" id="TBU00659.1"/>
    </source>
</evidence>
<dbReference type="VEuPathDB" id="MicrosporidiaDB:CWI37_0935p0010"/>